<dbReference type="InterPro" id="IPR001647">
    <property type="entry name" value="HTH_TetR"/>
</dbReference>
<keyword evidence="1 2" id="KW-0238">DNA-binding</keyword>
<dbReference type="SUPFAM" id="SSF46689">
    <property type="entry name" value="Homeodomain-like"/>
    <property type="match status" value="1"/>
</dbReference>
<dbReference type="InterPro" id="IPR009057">
    <property type="entry name" value="Homeodomain-like_sf"/>
</dbReference>
<proteinExistence type="predicted"/>
<dbReference type="PANTHER" id="PTHR30055">
    <property type="entry name" value="HTH-TYPE TRANSCRIPTIONAL REGULATOR RUTR"/>
    <property type="match status" value="1"/>
</dbReference>
<evidence type="ECO:0000256" key="1">
    <source>
        <dbReference type="ARBA" id="ARBA00023125"/>
    </source>
</evidence>
<comment type="caution">
    <text evidence="4">The sequence shown here is derived from an EMBL/GenBank/DDBJ whole genome shotgun (WGS) entry which is preliminary data.</text>
</comment>
<dbReference type="RefSeq" id="WP_174399642.1">
    <property type="nucleotide sequence ID" value="NZ_VBSB01000012.1"/>
</dbReference>
<feature type="DNA-binding region" description="H-T-H motif" evidence="2">
    <location>
        <begin position="39"/>
        <end position="58"/>
    </location>
</feature>
<evidence type="ECO:0000313" key="4">
    <source>
        <dbReference type="EMBL" id="NTY61913.1"/>
    </source>
</evidence>
<dbReference type="PRINTS" id="PR00455">
    <property type="entry name" value="HTHTETR"/>
</dbReference>
<dbReference type="Pfam" id="PF00440">
    <property type="entry name" value="TetR_N"/>
    <property type="match status" value="1"/>
</dbReference>
<dbReference type="PROSITE" id="PS50977">
    <property type="entry name" value="HTH_TETR_2"/>
    <property type="match status" value="1"/>
</dbReference>
<evidence type="ECO:0000313" key="5">
    <source>
        <dbReference type="Proteomes" id="UP000708347"/>
    </source>
</evidence>
<organism evidence="4 5">
    <name type="scientific">Mycolicibacterium sphagni</name>
    <dbReference type="NCBI Taxonomy" id="1786"/>
    <lineage>
        <taxon>Bacteria</taxon>
        <taxon>Bacillati</taxon>
        <taxon>Actinomycetota</taxon>
        <taxon>Actinomycetes</taxon>
        <taxon>Mycobacteriales</taxon>
        <taxon>Mycobacteriaceae</taxon>
        <taxon>Mycolicibacterium</taxon>
    </lineage>
</organism>
<evidence type="ECO:0000259" key="3">
    <source>
        <dbReference type="PROSITE" id="PS50977"/>
    </source>
</evidence>
<feature type="domain" description="HTH tetR-type" evidence="3">
    <location>
        <begin position="16"/>
        <end position="76"/>
    </location>
</feature>
<evidence type="ECO:0000256" key="2">
    <source>
        <dbReference type="PROSITE-ProRule" id="PRU00335"/>
    </source>
</evidence>
<reference evidence="4 5" key="1">
    <citation type="submission" date="2019-05" db="EMBL/GenBank/DDBJ databases">
        <title>Mycolicibacterium sphagni ENV482 genome assembly.</title>
        <authorList>
            <person name="Chen W."/>
            <person name="Faulkner N.W."/>
            <person name="Hyman M.R."/>
        </authorList>
    </citation>
    <scope>NUCLEOTIDE SEQUENCE [LARGE SCALE GENOMIC DNA]</scope>
    <source>
        <strain evidence="4 5">ENV482</strain>
    </source>
</reference>
<dbReference type="Proteomes" id="UP000708347">
    <property type="component" value="Unassembled WGS sequence"/>
</dbReference>
<sequence>MVPKETKTRQRRADGELSRARILDAATEIAAERGYEGTSIGAVSTKCGLPASSIYWHFKDKDDLIAAVIERSFNNWLKVWQLPEDLVGLDRLVEVATGTAKAIMDSPDFLRLGLMLALERRPVEPRARAMFIGVRDQAFGALTRSLVDLAAGLTGAQVQQLATYAIAGADGLFIAKEVGGDSVDPVAMFEIHGQALYATAQRMIAENEG</sequence>
<dbReference type="InterPro" id="IPR050109">
    <property type="entry name" value="HTH-type_TetR-like_transc_reg"/>
</dbReference>
<dbReference type="PANTHER" id="PTHR30055:SF226">
    <property type="entry name" value="HTH-TYPE TRANSCRIPTIONAL REGULATOR PKSA"/>
    <property type="match status" value="1"/>
</dbReference>
<dbReference type="EMBL" id="VBSB01000012">
    <property type="protein sequence ID" value="NTY61913.1"/>
    <property type="molecule type" value="Genomic_DNA"/>
</dbReference>
<protein>
    <submittedName>
        <fullName evidence="4">TetR/AcrR family transcriptional regulator</fullName>
    </submittedName>
</protein>
<gene>
    <name evidence="4" type="ORF">FEG63_20430</name>
</gene>
<accession>A0ABX2JVZ4</accession>
<name>A0ABX2JVZ4_9MYCO</name>
<keyword evidence="5" id="KW-1185">Reference proteome</keyword>
<dbReference type="Gene3D" id="1.10.357.10">
    <property type="entry name" value="Tetracycline Repressor, domain 2"/>
    <property type="match status" value="1"/>
</dbReference>